<dbReference type="AlphaFoldDB" id="A0A3S3REF9"/>
<dbReference type="InterPro" id="IPR011063">
    <property type="entry name" value="TilS/TtcA_N"/>
</dbReference>
<evidence type="ECO:0000259" key="3">
    <source>
        <dbReference type="Pfam" id="PF01171"/>
    </source>
</evidence>
<accession>A0A3S3REF9</accession>
<dbReference type="NCBIfam" id="TIGR00269">
    <property type="entry name" value="TIGR00269 family protein"/>
    <property type="match status" value="1"/>
</dbReference>
<dbReference type="CDD" id="cd01713">
    <property type="entry name" value="CTU1-like"/>
    <property type="match status" value="1"/>
</dbReference>
<dbReference type="GO" id="GO:0016740">
    <property type="term" value="F:transferase activity"/>
    <property type="evidence" value="ECO:0007669"/>
    <property type="project" value="UniProtKB-KW"/>
</dbReference>
<dbReference type="PROSITE" id="PS01263">
    <property type="entry name" value="UPF0021"/>
    <property type="match status" value="1"/>
</dbReference>
<keyword evidence="2" id="KW-0547">Nucleotide-binding</keyword>
<comment type="caution">
    <text evidence="4">The sequence shown here is derived from an EMBL/GenBank/DDBJ whole genome shotgun (WGS) entry which is preliminary data.</text>
</comment>
<organism evidence="4 5">
    <name type="scientific">Methanosuratincola subterraneus</name>
    <dbReference type="NCBI Taxonomy" id="2593994"/>
    <lineage>
        <taxon>Archaea</taxon>
        <taxon>Thermoproteota</taxon>
        <taxon>Methanosuratincolia</taxon>
        <taxon>Candidatus Methanomethylicales</taxon>
        <taxon>Candidatus Methanomethylicaceae</taxon>
        <taxon>Candidatus Methanosuratincola (ex Vanwonterghem et al. 2016)</taxon>
    </lineage>
</organism>
<dbReference type="InterPro" id="IPR014729">
    <property type="entry name" value="Rossmann-like_a/b/a_fold"/>
</dbReference>
<dbReference type="InterPro" id="IPR056369">
    <property type="entry name" value="CTU1-like_ATP-bd"/>
</dbReference>
<feature type="binding site" evidence="2">
    <location>
        <begin position="54"/>
        <end position="56"/>
    </location>
    <ligand>
        <name>ATP</name>
        <dbReference type="ChEBI" id="CHEBI:30616"/>
    </ligand>
</feature>
<proteinExistence type="predicted"/>
<dbReference type="SUPFAM" id="SSF52402">
    <property type="entry name" value="Adenine nucleotide alpha hydrolases-like"/>
    <property type="match status" value="1"/>
</dbReference>
<dbReference type="GO" id="GO:0002144">
    <property type="term" value="C:cytosolic tRNA wobble base thiouridylase complex"/>
    <property type="evidence" value="ECO:0007669"/>
    <property type="project" value="TreeGrafter"/>
</dbReference>
<feature type="binding site" evidence="2">
    <location>
        <position position="60"/>
    </location>
    <ligand>
        <name>ATP</name>
        <dbReference type="ChEBI" id="CHEBI:30616"/>
    </ligand>
</feature>
<name>A0A3S3REF9_METS7</name>
<dbReference type="GO" id="GO:0000049">
    <property type="term" value="F:tRNA binding"/>
    <property type="evidence" value="ECO:0007669"/>
    <property type="project" value="InterPro"/>
</dbReference>
<keyword evidence="2" id="KW-0067">ATP-binding</keyword>
<gene>
    <name evidence="4" type="ORF">Metus_1335</name>
</gene>
<dbReference type="PANTHER" id="PTHR11807">
    <property type="entry name" value="ATPASES OF THE PP SUPERFAMILY-RELATED"/>
    <property type="match status" value="1"/>
</dbReference>
<dbReference type="GO" id="GO:0002143">
    <property type="term" value="P:tRNA wobble position uridine thiolation"/>
    <property type="evidence" value="ECO:0007669"/>
    <property type="project" value="TreeGrafter"/>
</dbReference>
<evidence type="ECO:0000256" key="1">
    <source>
        <dbReference type="ARBA" id="ARBA00022679"/>
    </source>
</evidence>
<feature type="binding site" evidence="2">
    <location>
        <position position="171"/>
    </location>
    <ligand>
        <name>ATP</name>
        <dbReference type="ChEBI" id="CHEBI:30616"/>
    </ligand>
</feature>
<dbReference type="GO" id="GO:0005524">
    <property type="term" value="F:ATP binding"/>
    <property type="evidence" value="ECO:0007669"/>
    <property type="project" value="UniProtKB-KW"/>
</dbReference>
<dbReference type="PIRSF" id="PIRSF004976">
    <property type="entry name" value="ATPase_YdaO"/>
    <property type="match status" value="1"/>
</dbReference>
<dbReference type="Pfam" id="PF01171">
    <property type="entry name" value="ATP_bind_3"/>
    <property type="match status" value="1"/>
</dbReference>
<keyword evidence="1" id="KW-0808">Transferase</keyword>
<evidence type="ECO:0000313" key="4">
    <source>
        <dbReference type="EMBL" id="RWX73361.1"/>
    </source>
</evidence>
<dbReference type="InterPro" id="IPR035107">
    <property type="entry name" value="tRNA_thiolation_TtcA_Ctu1"/>
</dbReference>
<dbReference type="PANTHER" id="PTHR11807:SF12">
    <property type="entry name" value="CYTOPLASMIC TRNA 2-THIOLATION PROTEIN 1"/>
    <property type="match status" value="1"/>
</dbReference>
<protein>
    <submittedName>
        <fullName evidence="4">N-type ATP pyrophosphatase superfamily / TilS and TtcA-like</fullName>
    </submittedName>
</protein>
<dbReference type="EMBL" id="RXGA01000003">
    <property type="protein sequence ID" value="RWX73361.1"/>
    <property type="molecule type" value="Genomic_DNA"/>
</dbReference>
<feature type="domain" description="tRNA(Ile)-lysidine/2-thiocytidine synthase N-terminal" evidence="3">
    <location>
        <begin position="51"/>
        <end position="233"/>
    </location>
</feature>
<feature type="binding site" evidence="2">
    <location>
        <position position="84"/>
    </location>
    <ligand>
        <name>ATP</name>
        <dbReference type="ChEBI" id="CHEBI:30616"/>
    </ligand>
</feature>
<evidence type="ECO:0000313" key="5">
    <source>
        <dbReference type="Proteomes" id="UP000288215"/>
    </source>
</evidence>
<dbReference type="Proteomes" id="UP000288215">
    <property type="component" value="Unassembled WGS sequence"/>
</dbReference>
<reference evidence="4 5" key="1">
    <citation type="submission" date="2018-12" db="EMBL/GenBank/DDBJ databases">
        <title>The complete genome of the methanogenic archaea of the candidate phylum Verstraetearchaeota, obtained from the metagenome of underground thermal water.</title>
        <authorList>
            <person name="Kadnikov V.V."/>
            <person name="Mardanov A.V."/>
            <person name="Beletsky A.V."/>
            <person name="Karnachuk O.V."/>
            <person name="Ravin N.V."/>
        </authorList>
    </citation>
    <scope>NUCLEOTIDE SEQUENCE [LARGE SCALE GENOMIC DNA]</scope>
    <source>
        <strain evidence="4">Ch88</strain>
    </source>
</reference>
<feature type="binding site" evidence="2">
    <location>
        <position position="166"/>
    </location>
    <ligand>
        <name>ATP</name>
        <dbReference type="ChEBI" id="CHEBI:30616"/>
    </ligand>
</feature>
<sequence>MPSECRCGRPSFYFRRQSGEALCKRCFTRSVERTAFKTIKKEGLFTPDDRIMIALSGGKDSIALAHILSKIEKRYGAELFAVTIDEGVRGYREEGIGIAREVARRLGLEHYVFTFKDAYGYTLEEICEIAKSKSIQLLGCSFCGILRRRLLNDLALKLGATKVATGHNLDDEAQTFLINLFRGDVDRIGRAGARPLVTREGFIPRVKPLRYIPEKEIAVYVYAKGYDLYQRECPYVRASLRDEIRDILNRLEADHPGTKHSIVNVSDSLSKLLEEKTIASKMERCTICGSPSSRRMCRACEVFSLLGIDRSAI</sequence>
<dbReference type="Gene3D" id="3.40.50.620">
    <property type="entry name" value="HUPs"/>
    <property type="match status" value="1"/>
</dbReference>
<dbReference type="InterPro" id="IPR020554">
    <property type="entry name" value="UPF0021_CS"/>
</dbReference>
<evidence type="ECO:0000256" key="2">
    <source>
        <dbReference type="PIRSR" id="PIRSR004976-51"/>
    </source>
</evidence>
<dbReference type="InterPro" id="IPR000541">
    <property type="entry name" value="Ncs6/Tuc1/Ctu1"/>
</dbReference>